<feature type="non-terminal residue" evidence="2">
    <location>
        <position position="389"/>
    </location>
</feature>
<name>A0A163J5C8_ABSGL</name>
<dbReference type="OMA" id="YWFSERA"/>
<gene>
    <name evidence="2" type="primary">ABSGL_02735.1 scaffold 3692</name>
</gene>
<accession>A0A163J5C8</accession>
<dbReference type="EMBL" id="LT551607">
    <property type="protein sequence ID" value="SAL97264.1"/>
    <property type="molecule type" value="Genomic_DNA"/>
</dbReference>
<feature type="non-terminal residue" evidence="2">
    <location>
        <position position="1"/>
    </location>
</feature>
<evidence type="ECO:0000313" key="3">
    <source>
        <dbReference type="Proteomes" id="UP000078561"/>
    </source>
</evidence>
<dbReference type="Proteomes" id="UP000078561">
    <property type="component" value="Unassembled WGS sequence"/>
</dbReference>
<dbReference type="InterPro" id="IPR026960">
    <property type="entry name" value="RVT-Znf"/>
</dbReference>
<sequence>LGLVHLEDQVLALHNVYIERMVAPPHENPLTGVINVLIRLYTGHNSVLPFLMAPQHYIRFLNRFPHFQHLAHLLQRLPKLTVSDQWTPRITRYVPLRLAFVSHDPTTTRLLNVIAPAMEVQQLQQYDYERNEFVAHHDAIGTRFPSIKRLLDAGLIEWNPILEAHLDGYWPRQEFAPPYWFSERAMAHWLLPPLRMISGTVPPHTTPAKKPPDILVYQASTGTLRRYWQAKHQDERSLPAPRPPRSPAPALTMQPSQWKRFWKLKIPHGARNCWWRLLIHKLPSQVNLRHQIAGPPVCLLCSNALEDDFHMIIDCPRKTSFWLVARHVARIDVPMQDIWDILTFRSSPRDDTILLRLGEILMVLWQLHWHCCIDNVQWNTTHALRRLRR</sequence>
<feature type="domain" description="Reverse transcriptase zinc-binding" evidence="1">
    <location>
        <begin position="256"/>
        <end position="322"/>
    </location>
</feature>
<dbReference type="OrthoDB" id="2278241at2759"/>
<dbReference type="InParanoid" id="A0A163J5C8"/>
<dbReference type="Pfam" id="PF13966">
    <property type="entry name" value="zf-RVT"/>
    <property type="match status" value="1"/>
</dbReference>
<organism evidence="2">
    <name type="scientific">Absidia glauca</name>
    <name type="common">Pin mould</name>
    <dbReference type="NCBI Taxonomy" id="4829"/>
    <lineage>
        <taxon>Eukaryota</taxon>
        <taxon>Fungi</taxon>
        <taxon>Fungi incertae sedis</taxon>
        <taxon>Mucoromycota</taxon>
        <taxon>Mucoromycotina</taxon>
        <taxon>Mucoromycetes</taxon>
        <taxon>Mucorales</taxon>
        <taxon>Cunninghamellaceae</taxon>
        <taxon>Absidia</taxon>
    </lineage>
</organism>
<evidence type="ECO:0000259" key="1">
    <source>
        <dbReference type="Pfam" id="PF13966"/>
    </source>
</evidence>
<reference evidence="2" key="1">
    <citation type="submission" date="2016-04" db="EMBL/GenBank/DDBJ databases">
        <authorList>
            <person name="Evans L.H."/>
            <person name="Alamgir A."/>
            <person name="Owens N."/>
            <person name="Weber N.D."/>
            <person name="Virtaneva K."/>
            <person name="Barbian K."/>
            <person name="Babar A."/>
            <person name="Rosenke K."/>
        </authorList>
    </citation>
    <scope>NUCLEOTIDE SEQUENCE [LARGE SCALE GENOMIC DNA]</scope>
    <source>
        <strain evidence="2">CBS 101.48</strain>
    </source>
</reference>
<protein>
    <recommendedName>
        <fullName evidence="1">Reverse transcriptase zinc-binding domain-containing protein</fullName>
    </recommendedName>
</protein>
<evidence type="ECO:0000313" key="2">
    <source>
        <dbReference type="EMBL" id="SAL97264.1"/>
    </source>
</evidence>
<dbReference type="AlphaFoldDB" id="A0A163J5C8"/>
<keyword evidence="3" id="KW-1185">Reference proteome</keyword>
<proteinExistence type="predicted"/>
<dbReference type="STRING" id="4829.A0A163J5C8"/>